<dbReference type="Pfam" id="PF02511">
    <property type="entry name" value="Thy1"/>
    <property type="match status" value="2"/>
</dbReference>
<dbReference type="PANTHER" id="PTHR34934:SF1">
    <property type="entry name" value="FLAVIN-DEPENDENT THYMIDYLATE SYNTHASE"/>
    <property type="match status" value="1"/>
</dbReference>
<dbReference type="GO" id="GO:0070402">
    <property type="term" value="F:NADPH binding"/>
    <property type="evidence" value="ECO:0007669"/>
    <property type="project" value="TreeGrafter"/>
</dbReference>
<sequence length="450" mass="52214">MPVNTRRIYTLNGLPPEVVAVAFAKCSRSPEPFDEIANELNEDQSRQFHEKWVVGYGHSSVAEHAVLSIALENVSILATKVIEDNRLASYTEKSSRYQPFDKSRYYRPELDADMLKLYTETVDYMLDTYTNLIPRMTAFIEDKYPDASKISVRNKVFDNLRNMLPVSCLTNLGMTVNARSLAYAIVKLLTHPLKEMNEIGRELKEAALKVTPTLVKYTDYNTYLADTSEHLSALCRNMLDRTPEPTRSVMLVEHDENAVDKIVRALLYRFSRIPYTQVQNKVRAMSDAEKHDIIRQALDRRGDYDSPLREFENTSYTFDILVDYGAFRDIQRHRMMTQAHQDFTAQYGFTIPDEVLEAKLDEPYRECLHRSGKAYHVIAGRFPTEAQYVLAMAFRRRVLFTMNYRELFHFVKLRSSEHGHAAYRKIAQLMYSEVERVQPFLASFIPVNMS</sequence>
<evidence type="ECO:0000313" key="1">
    <source>
        <dbReference type="EMBL" id="RJP61385.1"/>
    </source>
</evidence>
<dbReference type="AlphaFoldDB" id="A0A3A4R8F9"/>
<dbReference type="GO" id="GO:0006231">
    <property type="term" value="P:dTMP biosynthetic process"/>
    <property type="evidence" value="ECO:0007669"/>
    <property type="project" value="InterPro"/>
</dbReference>
<dbReference type="GO" id="GO:0004799">
    <property type="term" value="F:thymidylate synthase activity"/>
    <property type="evidence" value="ECO:0007669"/>
    <property type="project" value="TreeGrafter"/>
</dbReference>
<dbReference type="PROSITE" id="PS51331">
    <property type="entry name" value="THYX"/>
    <property type="match status" value="2"/>
</dbReference>
<protein>
    <submittedName>
        <fullName evidence="1">FAD-dependent thymidylate synthase</fullName>
    </submittedName>
</protein>
<dbReference type="Proteomes" id="UP000266426">
    <property type="component" value="Unassembled WGS sequence"/>
</dbReference>
<organism evidence="1 2">
    <name type="scientific">Candidatus Auribacter fodinae</name>
    <dbReference type="NCBI Taxonomy" id="2093366"/>
    <lineage>
        <taxon>Bacteria</taxon>
        <taxon>Pseudomonadati</taxon>
        <taxon>Candidatus Auribacterota</taxon>
        <taxon>Candidatus Auribacteria</taxon>
        <taxon>Candidatus Auribacterales</taxon>
        <taxon>Candidatus Auribacteraceae</taxon>
        <taxon>Candidatus Auribacter</taxon>
    </lineage>
</organism>
<dbReference type="EMBL" id="QZJZ01000013">
    <property type="protein sequence ID" value="RJP61385.1"/>
    <property type="molecule type" value="Genomic_DNA"/>
</dbReference>
<dbReference type="InterPro" id="IPR036098">
    <property type="entry name" value="Thymidylate_synthase_ThyX_sf"/>
</dbReference>
<name>A0A3A4R8F9_9BACT</name>
<comment type="caution">
    <text evidence="1">The sequence shown here is derived from an EMBL/GenBank/DDBJ whole genome shotgun (WGS) entry which is preliminary data.</text>
</comment>
<evidence type="ECO:0000313" key="2">
    <source>
        <dbReference type="Proteomes" id="UP000266426"/>
    </source>
</evidence>
<dbReference type="GO" id="GO:0050660">
    <property type="term" value="F:flavin adenine dinucleotide binding"/>
    <property type="evidence" value="ECO:0007669"/>
    <property type="project" value="InterPro"/>
</dbReference>
<dbReference type="Gene3D" id="3.30.1360.170">
    <property type="match status" value="2"/>
</dbReference>
<dbReference type="SUPFAM" id="SSF69796">
    <property type="entry name" value="Thymidylate synthase-complementing protein Thy1"/>
    <property type="match status" value="2"/>
</dbReference>
<dbReference type="PANTHER" id="PTHR34934">
    <property type="entry name" value="FLAVIN-DEPENDENT THYMIDYLATE SYNTHASE"/>
    <property type="match status" value="1"/>
</dbReference>
<gene>
    <name evidence="1" type="ORF">C4541_01925</name>
</gene>
<reference evidence="1 2" key="1">
    <citation type="journal article" date="2017" name="ISME J.">
        <title>Energy and carbon metabolisms in a deep terrestrial subsurface fluid microbial community.</title>
        <authorList>
            <person name="Momper L."/>
            <person name="Jungbluth S.P."/>
            <person name="Lee M.D."/>
            <person name="Amend J.P."/>
        </authorList>
    </citation>
    <scope>NUCLEOTIDE SEQUENCE [LARGE SCALE GENOMIC DNA]</scope>
    <source>
        <strain evidence="1">SURF_26</strain>
    </source>
</reference>
<dbReference type="CDD" id="cd20175">
    <property type="entry name" value="ThyX"/>
    <property type="match status" value="2"/>
</dbReference>
<dbReference type="GO" id="GO:0050797">
    <property type="term" value="F:thymidylate synthase (FAD) activity"/>
    <property type="evidence" value="ECO:0007669"/>
    <property type="project" value="InterPro"/>
</dbReference>
<proteinExistence type="predicted"/>
<dbReference type="InterPro" id="IPR003669">
    <property type="entry name" value="Thymidylate_synthase_ThyX"/>
</dbReference>
<accession>A0A3A4R8F9</accession>